<name>A0A9X4R4Y3_9BURK</name>
<accession>A0A9X4R4Y3</accession>
<dbReference type="EMBL" id="SGUG01000021">
    <property type="protein sequence ID" value="MDG0863757.1"/>
    <property type="molecule type" value="Genomic_DNA"/>
</dbReference>
<protein>
    <submittedName>
        <fullName evidence="1">Uncharacterized protein</fullName>
    </submittedName>
</protein>
<evidence type="ECO:0000313" key="2">
    <source>
        <dbReference type="Proteomes" id="UP001152766"/>
    </source>
</evidence>
<organism evidence="1 2">
    <name type="scientific">Pelomonas aquatica</name>
    <dbReference type="NCBI Taxonomy" id="431058"/>
    <lineage>
        <taxon>Bacteria</taxon>
        <taxon>Pseudomonadati</taxon>
        <taxon>Pseudomonadota</taxon>
        <taxon>Betaproteobacteria</taxon>
        <taxon>Burkholderiales</taxon>
        <taxon>Sphaerotilaceae</taxon>
        <taxon>Roseateles</taxon>
    </lineage>
</organism>
<reference evidence="1" key="1">
    <citation type="submission" date="2019-02" db="EMBL/GenBank/DDBJ databases">
        <title>Draft genome of the type strain Pelomonas aquatica CCUG 52575T.</title>
        <authorList>
            <person name="Gomila M."/>
            <person name="Lalucat J."/>
        </authorList>
    </citation>
    <scope>NUCLEOTIDE SEQUENCE</scope>
    <source>
        <strain evidence="1">CCUG 52575</strain>
    </source>
</reference>
<proteinExistence type="predicted"/>
<evidence type="ECO:0000313" key="1">
    <source>
        <dbReference type="EMBL" id="MDG0863757.1"/>
    </source>
</evidence>
<dbReference type="AlphaFoldDB" id="A0A9X4R4Y3"/>
<gene>
    <name evidence="1" type="ORF">EXJ73_14945</name>
</gene>
<comment type="caution">
    <text evidence="1">The sequence shown here is derived from an EMBL/GenBank/DDBJ whole genome shotgun (WGS) entry which is preliminary data.</text>
</comment>
<keyword evidence="2" id="KW-1185">Reference proteome</keyword>
<dbReference type="Proteomes" id="UP001152766">
    <property type="component" value="Unassembled WGS sequence"/>
</dbReference>
<dbReference type="RefSeq" id="WP_268149834.1">
    <property type="nucleotide sequence ID" value="NZ_JAPPUW010000007.1"/>
</dbReference>
<sequence>MGILNAFRTGIFAARIAGCLLDLGIDVKKLDAQCAKILYEIECEKSKELSPHEAALYFFGAALPYLDPVCFTLPISSQDLAQRAEVISNQWIKAGKMRRPILEAILKTLRREM</sequence>